<dbReference type="EMBL" id="MU853225">
    <property type="protein sequence ID" value="KAK4126231.1"/>
    <property type="molecule type" value="Genomic_DNA"/>
</dbReference>
<proteinExistence type="predicted"/>
<sequence length="165" mass="18164">MLKIVADIISLSSPQAVVKEEDDGQYGVWQVKGDSSLVESLAAGYWKLELVSPIMYTMEWMWHSDLSFIFGALRGAFNFHLNQACSMHIHTKPLGEWHPETVRSLAKATAVFDDAIAKIMPGGAQADDLARPNFRKTTNSDPAKAKLIPKLSGTEERLVCPSSTS</sequence>
<evidence type="ECO:0000313" key="1">
    <source>
        <dbReference type="EMBL" id="KAK4126231.1"/>
    </source>
</evidence>
<gene>
    <name evidence="1" type="ORF">N657DRAFT_679202</name>
</gene>
<dbReference type="GeneID" id="87832930"/>
<dbReference type="InterPro" id="IPR022025">
    <property type="entry name" value="Amidoligase_2"/>
</dbReference>
<dbReference type="AlphaFoldDB" id="A0AAN6Z5R9"/>
<comment type="caution">
    <text evidence="1">The sequence shown here is derived from an EMBL/GenBank/DDBJ whole genome shotgun (WGS) entry which is preliminary data.</text>
</comment>
<keyword evidence="2" id="KW-1185">Reference proteome</keyword>
<reference evidence="1" key="2">
    <citation type="submission" date="2023-05" db="EMBL/GenBank/DDBJ databases">
        <authorList>
            <consortium name="Lawrence Berkeley National Laboratory"/>
            <person name="Steindorff A."/>
            <person name="Hensen N."/>
            <person name="Bonometti L."/>
            <person name="Westerberg I."/>
            <person name="Brannstrom I.O."/>
            <person name="Guillou S."/>
            <person name="Cros-Aarteil S."/>
            <person name="Calhoun S."/>
            <person name="Haridas S."/>
            <person name="Kuo A."/>
            <person name="Mondo S."/>
            <person name="Pangilinan J."/>
            <person name="Riley R."/>
            <person name="Labutti K."/>
            <person name="Andreopoulos B."/>
            <person name="Lipzen A."/>
            <person name="Chen C."/>
            <person name="Yanf M."/>
            <person name="Daum C."/>
            <person name="Ng V."/>
            <person name="Clum A."/>
            <person name="Ohm R."/>
            <person name="Martin F."/>
            <person name="Silar P."/>
            <person name="Natvig D."/>
            <person name="Lalanne C."/>
            <person name="Gautier V."/>
            <person name="Ament-Velasquez S.L."/>
            <person name="Kruys A."/>
            <person name="Hutchinson M.I."/>
            <person name="Powell A.J."/>
            <person name="Barry K."/>
            <person name="Miller A.N."/>
            <person name="Grigoriev I.V."/>
            <person name="Debuchy R."/>
            <person name="Gladieux P."/>
            <person name="Thoren M.H."/>
            <person name="Johannesson H."/>
        </authorList>
    </citation>
    <scope>NUCLEOTIDE SEQUENCE</scope>
    <source>
        <strain evidence="1">CBS 731.68</strain>
    </source>
</reference>
<accession>A0AAN6Z5R9</accession>
<evidence type="ECO:0000313" key="2">
    <source>
        <dbReference type="Proteomes" id="UP001302602"/>
    </source>
</evidence>
<dbReference type="Proteomes" id="UP001302602">
    <property type="component" value="Unassembled WGS sequence"/>
</dbReference>
<dbReference type="Pfam" id="PF12224">
    <property type="entry name" value="Amidoligase_2"/>
    <property type="match status" value="1"/>
</dbReference>
<organism evidence="1 2">
    <name type="scientific">Parathielavia appendiculata</name>
    <dbReference type="NCBI Taxonomy" id="2587402"/>
    <lineage>
        <taxon>Eukaryota</taxon>
        <taxon>Fungi</taxon>
        <taxon>Dikarya</taxon>
        <taxon>Ascomycota</taxon>
        <taxon>Pezizomycotina</taxon>
        <taxon>Sordariomycetes</taxon>
        <taxon>Sordariomycetidae</taxon>
        <taxon>Sordariales</taxon>
        <taxon>Chaetomiaceae</taxon>
        <taxon>Parathielavia</taxon>
    </lineage>
</organism>
<reference evidence="1" key="1">
    <citation type="journal article" date="2023" name="Mol. Phylogenet. Evol.">
        <title>Genome-scale phylogeny and comparative genomics of the fungal order Sordariales.</title>
        <authorList>
            <person name="Hensen N."/>
            <person name="Bonometti L."/>
            <person name="Westerberg I."/>
            <person name="Brannstrom I.O."/>
            <person name="Guillou S."/>
            <person name="Cros-Aarteil S."/>
            <person name="Calhoun S."/>
            <person name="Haridas S."/>
            <person name="Kuo A."/>
            <person name="Mondo S."/>
            <person name="Pangilinan J."/>
            <person name="Riley R."/>
            <person name="LaButti K."/>
            <person name="Andreopoulos B."/>
            <person name="Lipzen A."/>
            <person name="Chen C."/>
            <person name="Yan M."/>
            <person name="Daum C."/>
            <person name="Ng V."/>
            <person name="Clum A."/>
            <person name="Steindorff A."/>
            <person name="Ohm R.A."/>
            <person name="Martin F."/>
            <person name="Silar P."/>
            <person name="Natvig D.O."/>
            <person name="Lalanne C."/>
            <person name="Gautier V."/>
            <person name="Ament-Velasquez S.L."/>
            <person name="Kruys A."/>
            <person name="Hutchinson M.I."/>
            <person name="Powell A.J."/>
            <person name="Barry K."/>
            <person name="Miller A.N."/>
            <person name="Grigoriev I.V."/>
            <person name="Debuchy R."/>
            <person name="Gladieux P."/>
            <person name="Hiltunen Thoren M."/>
            <person name="Johannesson H."/>
        </authorList>
    </citation>
    <scope>NUCLEOTIDE SEQUENCE</scope>
    <source>
        <strain evidence="1">CBS 731.68</strain>
    </source>
</reference>
<dbReference type="RefSeq" id="XP_062650002.1">
    <property type="nucleotide sequence ID" value="XM_062796162.1"/>
</dbReference>
<name>A0AAN6Z5R9_9PEZI</name>
<protein>
    <submittedName>
        <fullName evidence="1">Uncharacterized protein</fullName>
    </submittedName>
</protein>